<dbReference type="Gene3D" id="3.30.457.10">
    <property type="entry name" value="Copper amine oxidase-like, N-terminal domain"/>
    <property type="match status" value="1"/>
</dbReference>
<dbReference type="RefSeq" id="WP_267150858.1">
    <property type="nucleotide sequence ID" value="NZ_JAPMLT010000002.1"/>
</dbReference>
<dbReference type="Proteomes" id="UP001208017">
    <property type="component" value="Unassembled WGS sequence"/>
</dbReference>
<accession>A0ABT3WY77</accession>
<feature type="signal peptide" evidence="1">
    <location>
        <begin position="1"/>
        <end position="25"/>
    </location>
</feature>
<feature type="chain" id="PRO_5046037009" evidence="1">
    <location>
        <begin position="26"/>
        <end position="294"/>
    </location>
</feature>
<keyword evidence="4" id="KW-1185">Reference proteome</keyword>
<dbReference type="InterPro" id="IPR012854">
    <property type="entry name" value="Cu_amine_oxidase-like_N"/>
</dbReference>
<evidence type="ECO:0000259" key="2">
    <source>
        <dbReference type="Pfam" id="PF07833"/>
    </source>
</evidence>
<dbReference type="Pfam" id="PF07833">
    <property type="entry name" value="Cu_amine_oxidN1"/>
    <property type="match status" value="1"/>
</dbReference>
<dbReference type="SUPFAM" id="SSF55383">
    <property type="entry name" value="Copper amine oxidase, domain N"/>
    <property type="match status" value="1"/>
</dbReference>
<evidence type="ECO:0000256" key="1">
    <source>
        <dbReference type="SAM" id="SignalP"/>
    </source>
</evidence>
<dbReference type="EMBL" id="JAPMLT010000002">
    <property type="protein sequence ID" value="MCX7569623.1"/>
    <property type="molecule type" value="Genomic_DNA"/>
</dbReference>
<evidence type="ECO:0000313" key="3">
    <source>
        <dbReference type="EMBL" id="MCX7569623.1"/>
    </source>
</evidence>
<sequence length="294" mass="32089">MTKKILTVAAAAVLATSLFSGSALAAKYPIGHANNVNLYVNDTLLHPDQPAILKNGRTLVPLRAIFESLGADVQWDSTTQTVTGTKGDTRIELQLGSTQASVNGTAVTLDVPAEMINYRTMVPVRFIAESLGAYVGWDGRTSSVFVSDRSLETLAGMQDFITRSTDLQKSFFTAVNASDQVILNLSAGKVNYSLFRSQYDQQSQSMKVYLDQIKALPLPQDTIARKATEDLIGHWSRSYEIIVKRGALITPTGFDENAFLALNAETRALGNDFNTQVIQYKDLIVLVDAADFVK</sequence>
<reference evidence="3 4" key="1">
    <citation type="submission" date="2022-11" db="EMBL/GenBank/DDBJ databases">
        <title>Study of microbial diversity in lake waters.</title>
        <authorList>
            <person name="Zhang J."/>
        </authorList>
    </citation>
    <scope>NUCLEOTIDE SEQUENCE [LARGE SCALE GENOMIC DNA]</scope>
    <source>
        <strain evidence="3 4">DT12</strain>
    </source>
</reference>
<dbReference type="InterPro" id="IPR036582">
    <property type="entry name" value="Mao_N_sf"/>
</dbReference>
<proteinExistence type="predicted"/>
<organism evidence="3 4">
    <name type="scientific">Tumebacillus lacus</name>
    <dbReference type="NCBI Taxonomy" id="2995335"/>
    <lineage>
        <taxon>Bacteria</taxon>
        <taxon>Bacillati</taxon>
        <taxon>Bacillota</taxon>
        <taxon>Bacilli</taxon>
        <taxon>Bacillales</taxon>
        <taxon>Alicyclobacillaceae</taxon>
        <taxon>Tumebacillus</taxon>
    </lineage>
</organism>
<gene>
    <name evidence="3" type="ORF">OS242_06575</name>
</gene>
<keyword evidence="1" id="KW-0732">Signal</keyword>
<comment type="caution">
    <text evidence="3">The sequence shown here is derived from an EMBL/GenBank/DDBJ whole genome shotgun (WGS) entry which is preliminary data.</text>
</comment>
<protein>
    <submittedName>
        <fullName evidence="3">Copper amine oxidase N-terminal domain-containing protein</fullName>
    </submittedName>
</protein>
<feature type="domain" description="Copper amine oxidase-like N-terminal" evidence="2">
    <location>
        <begin position="40"/>
        <end position="145"/>
    </location>
</feature>
<evidence type="ECO:0000313" key="4">
    <source>
        <dbReference type="Proteomes" id="UP001208017"/>
    </source>
</evidence>
<name>A0ABT3WY77_9BACL</name>